<dbReference type="GO" id="GO:0032259">
    <property type="term" value="P:methylation"/>
    <property type="evidence" value="ECO:0007669"/>
    <property type="project" value="UniProtKB-KW"/>
</dbReference>
<dbReference type="PROSITE" id="PS00092">
    <property type="entry name" value="N6_MTASE"/>
    <property type="match status" value="1"/>
</dbReference>
<dbReference type="InterPro" id="IPR003356">
    <property type="entry name" value="DNA_methylase_A-5"/>
</dbReference>
<accession>A0A840Q4P8</accession>
<dbReference type="InterPro" id="IPR036388">
    <property type="entry name" value="WH-like_DNA-bd_sf"/>
</dbReference>
<organism evidence="4 5">
    <name type="scientific">Saccharopolyspora phatthalungensis</name>
    <dbReference type="NCBI Taxonomy" id="664693"/>
    <lineage>
        <taxon>Bacteria</taxon>
        <taxon>Bacillati</taxon>
        <taxon>Actinomycetota</taxon>
        <taxon>Actinomycetes</taxon>
        <taxon>Pseudonocardiales</taxon>
        <taxon>Pseudonocardiaceae</taxon>
        <taxon>Saccharopolyspora</taxon>
    </lineage>
</organism>
<dbReference type="PANTHER" id="PTHR42998:SF1">
    <property type="entry name" value="TYPE I RESTRICTION ENZYME HINDI METHYLASE SUBUNIT"/>
    <property type="match status" value="1"/>
</dbReference>
<dbReference type="RefSeq" id="WP_184724871.1">
    <property type="nucleotide sequence ID" value="NZ_JACHIW010000001.1"/>
</dbReference>
<dbReference type="Gene3D" id="1.10.10.10">
    <property type="entry name" value="Winged helix-like DNA-binding domain superfamily/Winged helix DNA-binding domain"/>
    <property type="match status" value="1"/>
</dbReference>
<dbReference type="SUPFAM" id="SSF53335">
    <property type="entry name" value="S-adenosyl-L-methionine-dependent methyltransferases"/>
    <property type="match status" value="1"/>
</dbReference>
<gene>
    <name evidence="4" type="ORF">BJ970_001242</name>
</gene>
<evidence type="ECO:0000259" key="3">
    <source>
        <dbReference type="Pfam" id="PF02384"/>
    </source>
</evidence>
<dbReference type="Gene3D" id="3.90.220.20">
    <property type="entry name" value="DNA methylase specificity domains"/>
    <property type="match status" value="1"/>
</dbReference>
<dbReference type="GO" id="GO:0003677">
    <property type="term" value="F:DNA binding"/>
    <property type="evidence" value="ECO:0007669"/>
    <property type="project" value="UniProtKB-KW"/>
</dbReference>
<keyword evidence="4" id="KW-0808">Transferase</keyword>
<keyword evidence="4" id="KW-0489">Methyltransferase</keyword>
<dbReference type="AlphaFoldDB" id="A0A840Q4P8"/>
<dbReference type="InterPro" id="IPR052916">
    <property type="entry name" value="Type-I_RE_MTase_Subunit"/>
</dbReference>
<keyword evidence="5" id="KW-1185">Reference proteome</keyword>
<dbReference type="GO" id="GO:0009307">
    <property type="term" value="P:DNA restriction-modification system"/>
    <property type="evidence" value="ECO:0007669"/>
    <property type="project" value="UniProtKB-KW"/>
</dbReference>
<dbReference type="Proteomes" id="UP000584374">
    <property type="component" value="Unassembled WGS sequence"/>
</dbReference>
<evidence type="ECO:0000256" key="2">
    <source>
        <dbReference type="ARBA" id="ARBA00023125"/>
    </source>
</evidence>
<evidence type="ECO:0000313" key="4">
    <source>
        <dbReference type="EMBL" id="MBB5153708.1"/>
    </source>
</evidence>
<proteinExistence type="predicted"/>
<dbReference type="Gene3D" id="3.40.50.150">
    <property type="entry name" value="Vaccinia Virus protein VP39"/>
    <property type="match status" value="1"/>
</dbReference>
<protein>
    <submittedName>
        <fullName evidence="4">SAM-dependent methyltransferase</fullName>
    </submittedName>
</protein>
<dbReference type="Pfam" id="PF02384">
    <property type="entry name" value="N6_Mtase"/>
    <property type="match status" value="1"/>
</dbReference>
<feature type="domain" description="DNA methylase adenine-specific" evidence="3">
    <location>
        <begin position="168"/>
        <end position="448"/>
    </location>
</feature>
<comment type="caution">
    <text evidence="4">The sequence shown here is derived from an EMBL/GenBank/DDBJ whole genome shotgun (WGS) entry which is preliminary data.</text>
</comment>
<dbReference type="PANTHER" id="PTHR42998">
    <property type="entry name" value="TYPE I RESTRICTION ENZYME HINDVIIP M PROTEIN-RELATED"/>
    <property type="match status" value="1"/>
</dbReference>
<dbReference type="PRINTS" id="PR00507">
    <property type="entry name" value="N12N6MTFRASE"/>
</dbReference>
<dbReference type="InterPro" id="IPR002052">
    <property type="entry name" value="DNA_methylase_N6_adenine_CS"/>
</dbReference>
<dbReference type="InterPro" id="IPR044946">
    <property type="entry name" value="Restrct_endonuc_typeI_TRD_sf"/>
</dbReference>
<dbReference type="GO" id="GO:0008170">
    <property type="term" value="F:N-methyltransferase activity"/>
    <property type="evidence" value="ECO:0007669"/>
    <property type="project" value="InterPro"/>
</dbReference>
<reference evidence="4 5" key="1">
    <citation type="submission" date="2020-08" db="EMBL/GenBank/DDBJ databases">
        <title>Sequencing the genomes of 1000 actinobacteria strains.</title>
        <authorList>
            <person name="Klenk H.-P."/>
        </authorList>
    </citation>
    <scope>NUCLEOTIDE SEQUENCE [LARGE SCALE GENOMIC DNA]</scope>
    <source>
        <strain evidence="4 5">DSM 45584</strain>
    </source>
</reference>
<evidence type="ECO:0000256" key="1">
    <source>
        <dbReference type="ARBA" id="ARBA00022747"/>
    </source>
</evidence>
<dbReference type="EMBL" id="JACHIW010000001">
    <property type="protein sequence ID" value="MBB5153708.1"/>
    <property type="molecule type" value="Genomic_DNA"/>
</dbReference>
<keyword evidence="2" id="KW-0238">DNA-binding</keyword>
<name>A0A840Q4P8_9PSEU</name>
<evidence type="ECO:0000313" key="5">
    <source>
        <dbReference type="Proteomes" id="UP000584374"/>
    </source>
</evidence>
<dbReference type="SUPFAM" id="SSF46955">
    <property type="entry name" value="Putative DNA-binding domain"/>
    <property type="match status" value="1"/>
</dbReference>
<dbReference type="CDD" id="cd02440">
    <property type="entry name" value="AdoMet_MTases"/>
    <property type="match status" value="1"/>
</dbReference>
<sequence length="696" mass="73782">MSKSSAQVTAAEISRLAGVTRATVSNWRRRHPDFPTPAGGTETSPAYDLAEVRSWLAARGQLPEGSPADELRNFLREGTVPALRLLPLVSSLAKLDAQQLERLAAAPDLPRAFSGAVGEYLPSVPGEDPQDVASFPTRALQSVLECVAEESPAVAVDVLAEHLGEDLAAGAYSTPQPLADLMVALVLRTPSRVLDPACGAGGLLSAAARVGARNLYGQEVLVSQAALASVRAKMASVEADASVEVGDSLRADAFAGLKVDAVLCNPPYGVREWGHDELAYDPRWEYGLPPKSESELAWVQHCLAHLEPGGLAVVLMPPGTAERASGRRIRTELVRRGALRGVIALPPGAAPPLHIGLHLWLLASPDPAKPEPQPVLFVDASDSGRSGRSTGSRALDWPTLSEQVVDLWRQFSSGPESFEPQPGLARSQSVVDLLDQSVDLTPARHVRAAVATADPDRQDAVVRELRSGLGQASSALVELSGGAPWPPAGAGALTWRTATVADLLRGGAVSMRRASAARGVSDESEEEGNHEVLSLRDVRAGERASSSLRENPLTEHVQLQSGDVVIPETLNGEKAPTARVVDDGDAGVLLGRRLYLLRPDPERLDPWFLAGFLSAEENIYGATTGTSIVRLDVKRLRVPLLPLEQQRNYGKAFKHLHEMRAAARAAAQLADKTVRELAMGLTSGALLPPEAGPASS</sequence>
<dbReference type="InterPro" id="IPR009061">
    <property type="entry name" value="DNA-bd_dom_put_sf"/>
</dbReference>
<dbReference type="SUPFAM" id="SSF116734">
    <property type="entry name" value="DNA methylase specificity domain"/>
    <property type="match status" value="1"/>
</dbReference>
<dbReference type="InterPro" id="IPR029063">
    <property type="entry name" value="SAM-dependent_MTases_sf"/>
</dbReference>
<keyword evidence="1" id="KW-0680">Restriction system</keyword>